<evidence type="ECO:0000256" key="3">
    <source>
        <dbReference type="SAM" id="MobiDB-lite"/>
    </source>
</evidence>
<organism evidence="5 6">
    <name type="scientific">Coptis chinensis</name>
    <dbReference type="NCBI Taxonomy" id="261450"/>
    <lineage>
        <taxon>Eukaryota</taxon>
        <taxon>Viridiplantae</taxon>
        <taxon>Streptophyta</taxon>
        <taxon>Embryophyta</taxon>
        <taxon>Tracheophyta</taxon>
        <taxon>Spermatophyta</taxon>
        <taxon>Magnoliopsida</taxon>
        <taxon>Ranunculales</taxon>
        <taxon>Ranunculaceae</taxon>
        <taxon>Coptidoideae</taxon>
        <taxon>Coptis</taxon>
    </lineage>
</organism>
<feature type="compositionally biased region" description="Polar residues" evidence="3">
    <location>
        <begin position="69"/>
        <end position="78"/>
    </location>
</feature>
<comment type="caution">
    <text evidence="5">The sequence shown here is derived from an EMBL/GenBank/DDBJ whole genome shotgun (WGS) entry which is preliminary data.</text>
</comment>
<gene>
    <name evidence="5" type="ORF">IFM89_031683</name>
</gene>
<keyword evidence="6" id="KW-1185">Reference proteome</keyword>
<evidence type="ECO:0000313" key="5">
    <source>
        <dbReference type="EMBL" id="KAF9602823.1"/>
    </source>
</evidence>
<dbReference type="GO" id="GO:0000977">
    <property type="term" value="F:RNA polymerase II transcription regulatory region sequence-specific DNA binding"/>
    <property type="evidence" value="ECO:0007669"/>
    <property type="project" value="TreeGrafter"/>
</dbReference>
<reference evidence="5 6" key="1">
    <citation type="submission" date="2020-10" db="EMBL/GenBank/DDBJ databases">
        <title>The Coptis chinensis genome and diversification of protoberbering-type alkaloids.</title>
        <authorList>
            <person name="Wang B."/>
            <person name="Shu S."/>
            <person name="Song C."/>
            <person name="Liu Y."/>
        </authorList>
    </citation>
    <scope>NUCLEOTIDE SEQUENCE [LARGE SCALE GENOMIC DNA]</scope>
    <source>
        <strain evidence="5">HL-2020</strain>
        <tissue evidence="5">Leaf</tissue>
    </source>
</reference>
<dbReference type="PANTHER" id="PTHR13935">
    <property type="entry name" value="ACHAETE-SCUTE TRANSCRIPTION FACTOR-RELATED"/>
    <property type="match status" value="1"/>
</dbReference>
<accession>A0A835HRB5</accession>
<dbReference type="GO" id="GO:0090575">
    <property type="term" value="C:RNA polymerase II transcription regulator complex"/>
    <property type="evidence" value="ECO:0007669"/>
    <property type="project" value="TreeGrafter"/>
</dbReference>
<dbReference type="AlphaFoldDB" id="A0A835HRB5"/>
<dbReference type="InterPro" id="IPR015660">
    <property type="entry name" value="MASH1/Ascl1a-like"/>
</dbReference>
<evidence type="ECO:0000256" key="1">
    <source>
        <dbReference type="ARBA" id="ARBA00023015"/>
    </source>
</evidence>
<dbReference type="GO" id="GO:0046983">
    <property type="term" value="F:protein dimerization activity"/>
    <property type="evidence" value="ECO:0007669"/>
    <property type="project" value="InterPro"/>
</dbReference>
<sequence>MNYITHLHPLHQSDELLFQISSTNSCTKEKTVQQKMLLADASSGCCNPIKVVDKLQLHLRRKLCATTNTISEGSSDTNSNKKKRMKMHREVERQRRQEMATLYSKLRSLVPQEYLKGKRSISDHMNEAAHYIKHQQKKIKELVEKRDDLQRLSNSNNSNMKNHSSCSQNYVTVHACFSGVEIIVRNGPSDQVLPLSTVLGVLVEEGLSATSCTSTRVNENTFYAIQSEVSLCFLQKHYFFRF</sequence>
<feature type="region of interest" description="Disordered" evidence="3">
    <location>
        <begin position="69"/>
        <end position="92"/>
    </location>
</feature>
<dbReference type="InterPro" id="IPR011598">
    <property type="entry name" value="bHLH_dom"/>
</dbReference>
<keyword evidence="2" id="KW-0804">Transcription</keyword>
<evidence type="ECO:0000259" key="4">
    <source>
        <dbReference type="PROSITE" id="PS50888"/>
    </source>
</evidence>
<dbReference type="OrthoDB" id="1935281at2759"/>
<feature type="domain" description="BHLH" evidence="4">
    <location>
        <begin position="83"/>
        <end position="135"/>
    </location>
</feature>
<dbReference type="Proteomes" id="UP000631114">
    <property type="component" value="Unassembled WGS sequence"/>
</dbReference>
<name>A0A835HRB5_9MAGN</name>
<evidence type="ECO:0000256" key="2">
    <source>
        <dbReference type="ARBA" id="ARBA00023163"/>
    </source>
</evidence>
<dbReference type="PANTHER" id="PTHR13935:SF155">
    <property type="entry name" value="TRANSCRIPTION FACTOR BHLH120-LIKE"/>
    <property type="match status" value="1"/>
</dbReference>
<dbReference type="SUPFAM" id="SSF47459">
    <property type="entry name" value="HLH, helix-loop-helix DNA-binding domain"/>
    <property type="match status" value="1"/>
</dbReference>
<dbReference type="InterPro" id="IPR036638">
    <property type="entry name" value="HLH_DNA-bd_sf"/>
</dbReference>
<dbReference type="GO" id="GO:0000981">
    <property type="term" value="F:DNA-binding transcription factor activity, RNA polymerase II-specific"/>
    <property type="evidence" value="ECO:0007669"/>
    <property type="project" value="TreeGrafter"/>
</dbReference>
<dbReference type="EMBL" id="JADFTS010000006">
    <property type="protein sequence ID" value="KAF9602823.1"/>
    <property type="molecule type" value="Genomic_DNA"/>
</dbReference>
<keyword evidence="1" id="KW-0805">Transcription regulation</keyword>
<dbReference type="CDD" id="cd18914">
    <property type="entry name" value="bHLH_AtORG2_like"/>
    <property type="match status" value="1"/>
</dbReference>
<proteinExistence type="predicted"/>
<dbReference type="Pfam" id="PF00010">
    <property type="entry name" value="HLH"/>
    <property type="match status" value="1"/>
</dbReference>
<dbReference type="SMART" id="SM00353">
    <property type="entry name" value="HLH"/>
    <property type="match status" value="1"/>
</dbReference>
<protein>
    <recommendedName>
        <fullName evidence="4">BHLH domain-containing protein</fullName>
    </recommendedName>
</protein>
<evidence type="ECO:0000313" key="6">
    <source>
        <dbReference type="Proteomes" id="UP000631114"/>
    </source>
</evidence>
<dbReference type="PROSITE" id="PS50888">
    <property type="entry name" value="BHLH"/>
    <property type="match status" value="1"/>
</dbReference>
<dbReference type="Gene3D" id="4.10.280.10">
    <property type="entry name" value="Helix-loop-helix DNA-binding domain"/>
    <property type="match status" value="1"/>
</dbReference>